<dbReference type="SUPFAM" id="SSF47413">
    <property type="entry name" value="lambda repressor-like DNA-binding domains"/>
    <property type="match status" value="1"/>
</dbReference>
<dbReference type="OrthoDB" id="2003870at2"/>
<dbReference type="InterPro" id="IPR010982">
    <property type="entry name" value="Lambda_DNA-bd_dom_sf"/>
</dbReference>
<sequence>MYDIGGSIRRLRKLNMLNQNEFSRRIGISQGSLSDIESGKCKPSIDTVVSIHQTFNCSLELLLTGNMQIGDKELSDMESRLLQVYRELDSKDKSEILEIASLKLRIH</sequence>
<feature type="domain" description="HTH cro/C1-type" evidence="2">
    <location>
        <begin position="8"/>
        <end position="62"/>
    </location>
</feature>
<accession>A0A7X4YUR6</accession>
<comment type="caution">
    <text evidence="3">The sequence shown here is derived from an EMBL/GenBank/DDBJ whole genome shotgun (WGS) entry which is preliminary data.</text>
</comment>
<name>A0A7X4YUR6_9BACL</name>
<dbReference type="GO" id="GO:0005829">
    <property type="term" value="C:cytosol"/>
    <property type="evidence" value="ECO:0007669"/>
    <property type="project" value="TreeGrafter"/>
</dbReference>
<dbReference type="RefSeq" id="WP_161704475.1">
    <property type="nucleotide sequence ID" value="NZ_JAAAMU010000025.1"/>
</dbReference>
<organism evidence="3 4">
    <name type="scientific">Paenibacillus sacheonensis</name>
    <dbReference type="NCBI Taxonomy" id="742054"/>
    <lineage>
        <taxon>Bacteria</taxon>
        <taxon>Bacillati</taxon>
        <taxon>Bacillota</taxon>
        <taxon>Bacilli</taxon>
        <taxon>Bacillales</taxon>
        <taxon>Paenibacillaceae</taxon>
        <taxon>Paenibacillus</taxon>
    </lineage>
</organism>
<evidence type="ECO:0000313" key="3">
    <source>
        <dbReference type="EMBL" id="NBC72971.1"/>
    </source>
</evidence>
<evidence type="ECO:0000256" key="1">
    <source>
        <dbReference type="ARBA" id="ARBA00023125"/>
    </source>
</evidence>
<evidence type="ECO:0000313" key="4">
    <source>
        <dbReference type="Proteomes" id="UP000558113"/>
    </source>
</evidence>
<proteinExistence type="predicted"/>
<evidence type="ECO:0000259" key="2">
    <source>
        <dbReference type="PROSITE" id="PS50943"/>
    </source>
</evidence>
<dbReference type="Pfam" id="PF01381">
    <property type="entry name" value="HTH_3"/>
    <property type="match status" value="1"/>
</dbReference>
<dbReference type="EMBL" id="JAAAMU010000025">
    <property type="protein sequence ID" value="NBC72971.1"/>
    <property type="molecule type" value="Genomic_DNA"/>
</dbReference>
<dbReference type="PANTHER" id="PTHR46797:SF1">
    <property type="entry name" value="METHYLPHOSPHONATE SYNTHASE"/>
    <property type="match status" value="1"/>
</dbReference>
<dbReference type="PANTHER" id="PTHR46797">
    <property type="entry name" value="HTH-TYPE TRANSCRIPTIONAL REGULATOR"/>
    <property type="match status" value="1"/>
</dbReference>
<dbReference type="GO" id="GO:0003677">
    <property type="term" value="F:DNA binding"/>
    <property type="evidence" value="ECO:0007669"/>
    <property type="project" value="UniProtKB-KW"/>
</dbReference>
<gene>
    <name evidence="3" type="ORF">GT003_28735</name>
</gene>
<keyword evidence="4" id="KW-1185">Reference proteome</keyword>
<reference evidence="3 4" key="1">
    <citation type="submission" date="2020-01" db="EMBL/GenBank/DDBJ databases">
        <title>Paenibacillus soybeanensis sp. nov. isolated from the nodules of soybean (Glycine max(L.) Merr).</title>
        <authorList>
            <person name="Wang H."/>
        </authorList>
    </citation>
    <scope>NUCLEOTIDE SEQUENCE [LARGE SCALE GENOMIC DNA]</scope>
    <source>
        <strain evidence="3 4">DSM 23054</strain>
    </source>
</reference>
<keyword evidence="1" id="KW-0238">DNA-binding</keyword>
<dbReference type="Gene3D" id="1.10.260.40">
    <property type="entry name" value="lambda repressor-like DNA-binding domains"/>
    <property type="match status" value="1"/>
</dbReference>
<dbReference type="InterPro" id="IPR050807">
    <property type="entry name" value="TransReg_Diox_bact_type"/>
</dbReference>
<dbReference type="AlphaFoldDB" id="A0A7X4YUR6"/>
<dbReference type="CDD" id="cd00093">
    <property type="entry name" value="HTH_XRE"/>
    <property type="match status" value="1"/>
</dbReference>
<dbReference type="GO" id="GO:0003700">
    <property type="term" value="F:DNA-binding transcription factor activity"/>
    <property type="evidence" value="ECO:0007669"/>
    <property type="project" value="TreeGrafter"/>
</dbReference>
<protein>
    <submittedName>
        <fullName evidence="3">Helix-turn-helix domain-containing protein</fullName>
    </submittedName>
</protein>
<dbReference type="PROSITE" id="PS50943">
    <property type="entry name" value="HTH_CROC1"/>
    <property type="match status" value="1"/>
</dbReference>
<dbReference type="Proteomes" id="UP000558113">
    <property type="component" value="Unassembled WGS sequence"/>
</dbReference>
<dbReference type="SMART" id="SM00530">
    <property type="entry name" value="HTH_XRE"/>
    <property type="match status" value="1"/>
</dbReference>
<dbReference type="InterPro" id="IPR001387">
    <property type="entry name" value="Cro/C1-type_HTH"/>
</dbReference>